<dbReference type="FunFam" id="3.40.50.720:FF:000208">
    <property type="entry name" value="Prephenate dehydrogenase"/>
    <property type="match status" value="1"/>
</dbReference>
<comment type="pathway">
    <text evidence="1">Amino-acid biosynthesis; L-tyrosine biosynthesis; (4-hydroxyphenyl)pyruvate from prephenate (NAD(+) route): step 1/1.</text>
</comment>
<comment type="catalytic activity">
    <reaction evidence="9">
        <text>prephenate + NAD(+) = 3-(4-hydroxyphenyl)pyruvate + CO2 + NADH</text>
        <dbReference type="Rhea" id="RHEA:13869"/>
        <dbReference type="ChEBI" id="CHEBI:16526"/>
        <dbReference type="ChEBI" id="CHEBI:29934"/>
        <dbReference type="ChEBI" id="CHEBI:36242"/>
        <dbReference type="ChEBI" id="CHEBI:57540"/>
        <dbReference type="ChEBI" id="CHEBI:57945"/>
        <dbReference type="EC" id="1.3.1.12"/>
    </reaction>
</comment>
<dbReference type="FunFam" id="1.10.3660.10:FF:000003">
    <property type="entry name" value="Prephenate dehydrogenase"/>
    <property type="match status" value="1"/>
</dbReference>
<dbReference type="InterPro" id="IPR050812">
    <property type="entry name" value="Preph/Arog_dehydrog"/>
</dbReference>
<evidence type="ECO:0000256" key="3">
    <source>
        <dbReference type="ARBA" id="ARBA00012068"/>
    </source>
</evidence>
<dbReference type="InterPro" id="IPR046825">
    <property type="entry name" value="PDH_C"/>
</dbReference>
<dbReference type="GO" id="GO:0004665">
    <property type="term" value="F:prephenate dehydrogenase (NADP+) activity"/>
    <property type="evidence" value="ECO:0007669"/>
    <property type="project" value="InterPro"/>
</dbReference>
<evidence type="ECO:0000256" key="5">
    <source>
        <dbReference type="ARBA" id="ARBA00022605"/>
    </source>
</evidence>
<dbReference type="EMBL" id="CP046565">
    <property type="protein sequence ID" value="QJD30375.1"/>
    <property type="molecule type" value="Genomic_DNA"/>
</dbReference>
<dbReference type="Gene3D" id="3.40.50.720">
    <property type="entry name" value="NAD(P)-binding Rossmann-like Domain"/>
    <property type="match status" value="1"/>
</dbReference>
<dbReference type="PROSITE" id="PS51176">
    <property type="entry name" value="PDH_ADH"/>
    <property type="match status" value="1"/>
</dbReference>
<evidence type="ECO:0000256" key="1">
    <source>
        <dbReference type="ARBA" id="ARBA00005067"/>
    </source>
</evidence>
<accession>A0A858Q9C9</accession>
<dbReference type="InterPro" id="IPR003099">
    <property type="entry name" value="Prephen_DH"/>
</dbReference>
<protein>
    <recommendedName>
        <fullName evidence="3">prephenate dehydrogenase</fullName>
        <ecNumber evidence="3">1.3.1.12</ecNumber>
    </recommendedName>
</protein>
<dbReference type="AlphaFoldDB" id="A0A858Q9C9"/>
<gene>
    <name evidence="11" type="ORF">GNH96_10590</name>
</gene>
<organism evidence="11 12">
    <name type="scientific">Methylococcus geothermalis</name>
    <dbReference type="NCBI Taxonomy" id="2681310"/>
    <lineage>
        <taxon>Bacteria</taxon>
        <taxon>Pseudomonadati</taxon>
        <taxon>Pseudomonadota</taxon>
        <taxon>Gammaproteobacteria</taxon>
        <taxon>Methylococcales</taxon>
        <taxon>Methylococcaceae</taxon>
        <taxon>Methylococcus</taxon>
    </lineage>
</organism>
<keyword evidence="4" id="KW-0827">Tyrosine biosynthesis</keyword>
<evidence type="ECO:0000256" key="7">
    <source>
        <dbReference type="ARBA" id="ARBA00023027"/>
    </source>
</evidence>
<evidence type="ECO:0000256" key="6">
    <source>
        <dbReference type="ARBA" id="ARBA00023002"/>
    </source>
</evidence>
<keyword evidence="7" id="KW-0520">NAD</keyword>
<dbReference type="GO" id="GO:0008977">
    <property type="term" value="F:prephenate dehydrogenase (NAD+) activity"/>
    <property type="evidence" value="ECO:0007669"/>
    <property type="project" value="UniProtKB-EC"/>
</dbReference>
<dbReference type="InterPro" id="IPR008927">
    <property type="entry name" value="6-PGluconate_DH-like_C_sf"/>
</dbReference>
<reference evidence="12" key="1">
    <citation type="submission" date="2019-12" db="EMBL/GenBank/DDBJ databases">
        <authorList>
            <person name="Awala S.I."/>
            <person name="Rhee S.K."/>
        </authorList>
    </citation>
    <scope>NUCLEOTIDE SEQUENCE [LARGE SCALE GENOMIC DNA]</scope>
    <source>
        <strain evidence="12">IM1</strain>
    </source>
</reference>
<keyword evidence="5" id="KW-0028">Amino-acid biosynthesis</keyword>
<dbReference type="KEGG" id="metu:GNH96_10590"/>
<keyword evidence="8" id="KW-0057">Aromatic amino acid biosynthesis</keyword>
<evidence type="ECO:0000259" key="10">
    <source>
        <dbReference type="PROSITE" id="PS51176"/>
    </source>
</evidence>
<dbReference type="RefSeq" id="WP_169603649.1">
    <property type="nucleotide sequence ID" value="NZ_CP046565.1"/>
</dbReference>
<dbReference type="Proteomes" id="UP000503004">
    <property type="component" value="Chromosome"/>
</dbReference>
<dbReference type="PANTHER" id="PTHR21363">
    <property type="entry name" value="PREPHENATE DEHYDROGENASE"/>
    <property type="match status" value="1"/>
</dbReference>
<dbReference type="SUPFAM" id="SSF48179">
    <property type="entry name" value="6-phosphogluconate dehydrogenase C-terminal domain-like"/>
    <property type="match status" value="1"/>
</dbReference>
<keyword evidence="12" id="KW-1185">Reference proteome</keyword>
<dbReference type="EC" id="1.3.1.12" evidence="3"/>
<dbReference type="Gene3D" id="1.10.3660.10">
    <property type="entry name" value="6-phosphogluconate dehydrogenase C-terminal like domain"/>
    <property type="match status" value="1"/>
</dbReference>
<evidence type="ECO:0000256" key="8">
    <source>
        <dbReference type="ARBA" id="ARBA00023141"/>
    </source>
</evidence>
<proteinExistence type="inferred from homology"/>
<evidence type="ECO:0000313" key="11">
    <source>
        <dbReference type="EMBL" id="QJD30375.1"/>
    </source>
</evidence>
<dbReference type="SUPFAM" id="SSF51735">
    <property type="entry name" value="NAD(P)-binding Rossmann-fold domains"/>
    <property type="match status" value="1"/>
</dbReference>
<evidence type="ECO:0000256" key="2">
    <source>
        <dbReference type="ARBA" id="ARBA00007964"/>
    </source>
</evidence>
<keyword evidence="6" id="KW-0560">Oxidoreductase</keyword>
<dbReference type="InterPro" id="IPR046826">
    <property type="entry name" value="PDH_N"/>
</dbReference>
<dbReference type="InterPro" id="IPR036291">
    <property type="entry name" value="NAD(P)-bd_dom_sf"/>
</dbReference>
<dbReference type="Pfam" id="PF02153">
    <property type="entry name" value="PDH_N"/>
    <property type="match status" value="1"/>
</dbReference>
<name>A0A858Q9C9_9GAMM</name>
<sequence>MIRKLCIIGVGLIGGSAARRARRFCEEIVGIDADPENLRRAETLGVIDQGCASLERGVAAADFVLIATPVGAIEPLFRALAPLWRPDCIYTDVGSTKGNVVEAALRVFGIVPPNFIPGHPIAGAERSGVEAADARLFEGKRVILTPLPESAPDALARVEAFWMHLGARVERMDVGHHDEVLAATSHLPHVLAFTLARMLGRKDEQAEIFRYAAGGFRDFTRIASSDPKMWLDICRANRGPLLELLGEYETALREVAGLVRSDDADGLYACFSEARAAREKFLKSTENNHA</sequence>
<evidence type="ECO:0000256" key="9">
    <source>
        <dbReference type="ARBA" id="ARBA00049260"/>
    </source>
</evidence>
<dbReference type="GO" id="GO:0070403">
    <property type="term" value="F:NAD+ binding"/>
    <property type="evidence" value="ECO:0007669"/>
    <property type="project" value="InterPro"/>
</dbReference>
<dbReference type="Pfam" id="PF20463">
    <property type="entry name" value="PDH_C"/>
    <property type="match status" value="1"/>
</dbReference>
<dbReference type="PANTHER" id="PTHR21363:SF0">
    <property type="entry name" value="PREPHENATE DEHYDROGENASE [NADP(+)]"/>
    <property type="match status" value="1"/>
</dbReference>
<dbReference type="GO" id="GO:0006571">
    <property type="term" value="P:tyrosine biosynthetic process"/>
    <property type="evidence" value="ECO:0007669"/>
    <property type="project" value="UniProtKB-KW"/>
</dbReference>
<feature type="domain" description="Prephenate/arogenate dehydrogenase" evidence="10">
    <location>
        <begin position="3"/>
        <end position="289"/>
    </location>
</feature>
<evidence type="ECO:0000313" key="12">
    <source>
        <dbReference type="Proteomes" id="UP000503004"/>
    </source>
</evidence>
<comment type="similarity">
    <text evidence="2">Belongs to the prephenate/arogenate dehydrogenase family.</text>
</comment>
<evidence type="ECO:0000256" key="4">
    <source>
        <dbReference type="ARBA" id="ARBA00022498"/>
    </source>
</evidence>